<evidence type="ECO:0000313" key="6">
    <source>
        <dbReference type="EMBL" id="GAA1579959.1"/>
    </source>
</evidence>
<dbReference type="Pfam" id="PF00440">
    <property type="entry name" value="TetR_N"/>
    <property type="match status" value="1"/>
</dbReference>
<dbReference type="PRINTS" id="PR00455">
    <property type="entry name" value="HTHTETR"/>
</dbReference>
<dbReference type="SUPFAM" id="SSF48498">
    <property type="entry name" value="Tetracyclin repressor-like, C-terminal domain"/>
    <property type="match status" value="1"/>
</dbReference>
<gene>
    <name evidence="6" type="ORF">GCM10009789_37170</name>
</gene>
<evidence type="ECO:0000256" key="1">
    <source>
        <dbReference type="ARBA" id="ARBA00023015"/>
    </source>
</evidence>
<reference evidence="7" key="1">
    <citation type="journal article" date="2019" name="Int. J. Syst. Evol. Microbiol.">
        <title>The Global Catalogue of Microorganisms (GCM) 10K type strain sequencing project: providing services to taxonomists for standard genome sequencing and annotation.</title>
        <authorList>
            <consortium name="The Broad Institute Genomics Platform"/>
            <consortium name="The Broad Institute Genome Sequencing Center for Infectious Disease"/>
            <person name="Wu L."/>
            <person name="Ma J."/>
        </authorList>
    </citation>
    <scope>NUCLEOTIDE SEQUENCE [LARGE SCALE GENOMIC DNA]</scope>
    <source>
        <strain evidence="7">JCM 14969</strain>
    </source>
</reference>
<dbReference type="Proteomes" id="UP001500393">
    <property type="component" value="Unassembled WGS sequence"/>
</dbReference>
<dbReference type="InterPro" id="IPR009057">
    <property type="entry name" value="Homeodomain-like_sf"/>
</dbReference>
<keyword evidence="3" id="KW-0804">Transcription</keyword>
<evidence type="ECO:0000256" key="2">
    <source>
        <dbReference type="ARBA" id="ARBA00023125"/>
    </source>
</evidence>
<name>A0ABP4PGD9_9ACTN</name>
<sequence length="207" mass="23356">MPRTIEQPQNARSRRTVAALLQAARELIEEQGFEVLTMAAVAERAGVSRRGAYLHFSTRGELLIALYRSLGDTEQLAASLQKVWDAPDALATLREWAEHIARSHPRILAVLRAVERARHTDPDAAELWETTLANWRKGSHRVIERLEAERRLSPPWTADTATDMLWALMSLDILDRLLTERHWSRKRLAQHLSALLEAAFVCPSGGA</sequence>
<evidence type="ECO:0000313" key="7">
    <source>
        <dbReference type="Proteomes" id="UP001500393"/>
    </source>
</evidence>
<evidence type="ECO:0000256" key="4">
    <source>
        <dbReference type="PROSITE-ProRule" id="PRU00335"/>
    </source>
</evidence>
<dbReference type="RefSeq" id="WP_344215472.1">
    <property type="nucleotide sequence ID" value="NZ_BAAAOS010000020.1"/>
</dbReference>
<dbReference type="InterPro" id="IPR050109">
    <property type="entry name" value="HTH-type_TetR-like_transc_reg"/>
</dbReference>
<dbReference type="SUPFAM" id="SSF46689">
    <property type="entry name" value="Homeodomain-like"/>
    <property type="match status" value="1"/>
</dbReference>
<organism evidence="6 7">
    <name type="scientific">Kribbella sancticallisti</name>
    <dbReference type="NCBI Taxonomy" id="460087"/>
    <lineage>
        <taxon>Bacteria</taxon>
        <taxon>Bacillati</taxon>
        <taxon>Actinomycetota</taxon>
        <taxon>Actinomycetes</taxon>
        <taxon>Propionibacteriales</taxon>
        <taxon>Kribbellaceae</taxon>
        <taxon>Kribbella</taxon>
    </lineage>
</organism>
<dbReference type="PANTHER" id="PTHR30055:SF234">
    <property type="entry name" value="HTH-TYPE TRANSCRIPTIONAL REGULATOR BETI"/>
    <property type="match status" value="1"/>
</dbReference>
<dbReference type="Gene3D" id="1.10.357.10">
    <property type="entry name" value="Tetracycline Repressor, domain 2"/>
    <property type="match status" value="1"/>
</dbReference>
<keyword evidence="1" id="KW-0805">Transcription regulation</keyword>
<evidence type="ECO:0000259" key="5">
    <source>
        <dbReference type="PROSITE" id="PS50977"/>
    </source>
</evidence>
<comment type="caution">
    <text evidence="6">The sequence shown here is derived from an EMBL/GenBank/DDBJ whole genome shotgun (WGS) entry which is preliminary data.</text>
</comment>
<keyword evidence="7" id="KW-1185">Reference proteome</keyword>
<dbReference type="PANTHER" id="PTHR30055">
    <property type="entry name" value="HTH-TYPE TRANSCRIPTIONAL REGULATOR RUTR"/>
    <property type="match status" value="1"/>
</dbReference>
<evidence type="ECO:0000256" key="3">
    <source>
        <dbReference type="ARBA" id="ARBA00023163"/>
    </source>
</evidence>
<dbReference type="EMBL" id="BAAAOS010000020">
    <property type="protein sequence ID" value="GAA1579959.1"/>
    <property type="molecule type" value="Genomic_DNA"/>
</dbReference>
<dbReference type="PROSITE" id="PS50977">
    <property type="entry name" value="HTH_TETR_2"/>
    <property type="match status" value="1"/>
</dbReference>
<keyword evidence="2 4" id="KW-0238">DNA-binding</keyword>
<dbReference type="InterPro" id="IPR036271">
    <property type="entry name" value="Tet_transcr_reg_TetR-rel_C_sf"/>
</dbReference>
<feature type="DNA-binding region" description="H-T-H motif" evidence="4">
    <location>
        <begin position="37"/>
        <end position="56"/>
    </location>
</feature>
<protein>
    <recommendedName>
        <fullName evidence="5">HTH tetR-type domain-containing protein</fullName>
    </recommendedName>
</protein>
<feature type="domain" description="HTH tetR-type" evidence="5">
    <location>
        <begin position="14"/>
        <end position="74"/>
    </location>
</feature>
<proteinExistence type="predicted"/>
<accession>A0ABP4PGD9</accession>
<dbReference type="InterPro" id="IPR001647">
    <property type="entry name" value="HTH_TetR"/>
</dbReference>